<accession>A0AAN7WL53</accession>
<dbReference type="PROSITE" id="PS00934">
    <property type="entry name" value="GLYOXALASE_I_1"/>
    <property type="match status" value="2"/>
</dbReference>
<evidence type="ECO:0000256" key="2">
    <source>
        <dbReference type="ARBA" id="ARBA00010363"/>
    </source>
</evidence>
<evidence type="ECO:0000256" key="5">
    <source>
        <dbReference type="ARBA" id="ARBA00022833"/>
    </source>
</evidence>
<reference evidence="12" key="1">
    <citation type="submission" date="2023-07" db="EMBL/GenBank/DDBJ databases">
        <title>A draft genome of Kazachstania heterogenica Y-27499.</title>
        <authorList>
            <person name="Donic C."/>
            <person name="Kralova J.S."/>
            <person name="Fidel L."/>
            <person name="Ben-Dor S."/>
            <person name="Jung S."/>
        </authorList>
    </citation>
    <scope>NUCLEOTIDE SEQUENCE [LARGE SCALE GENOMIC DNA]</scope>
    <source>
        <strain evidence="12">Y27499</strain>
    </source>
</reference>
<feature type="domain" description="VOC" evidence="10">
    <location>
        <begin position="182"/>
        <end position="321"/>
    </location>
</feature>
<evidence type="ECO:0000256" key="4">
    <source>
        <dbReference type="ARBA" id="ARBA00022723"/>
    </source>
</evidence>
<dbReference type="PANTHER" id="PTHR10374:SF30">
    <property type="entry name" value="LACTOYLGLUTATHIONE LYASE"/>
    <property type="match status" value="1"/>
</dbReference>
<dbReference type="Proteomes" id="UP001306508">
    <property type="component" value="Unassembled WGS sequence"/>
</dbReference>
<dbReference type="GO" id="GO:0046872">
    <property type="term" value="F:metal ion binding"/>
    <property type="evidence" value="ECO:0007669"/>
    <property type="project" value="UniProtKB-UniRule"/>
</dbReference>
<dbReference type="InterPro" id="IPR004360">
    <property type="entry name" value="Glyas_Fos-R_dOase_dom"/>
</dbReference>
<comment type="caution">
    <text evidence="11">The sequence shown here is derived from an EMBL/GenBank/DDBJ whole genome shotgun (WGS) entry which is preliminary data.</text>
</comment>
<feature type="active site" description="Proton donor/acceptor" evidence="7">
    <location>
        <position position="164"/>
    </location>
</feature>
<dbReference type="AlphaFoldDB" id="A0AAN7WL53"/>
<evidence type="ECO:0000256" key="8">
    <source>
        <dbReference type="PIRSR" id="PIRSR604361-3"/>
    </source>
</evidence>
<keyword evidence="6 9" id="KW-0456">Lyase</keyword>
<evidence type="ECO:0000256" key="3">
    <source>
        <dbReference type="ARBA" id="ARBA00012081"/>
    </source>
</evidence>
<dbReference type="PANTHER" id="PTHR10374">
    <property type="entry name" value="LACTOYLGLUTATHIONE LYASE GLYOXALASE I"/>
    <property type="match status" value="1"/>
</dbReference>
<dbReference type="PROSITE" id="PS51819">
    <property type="entry name" value="VOC"/>
    <property type="match status" value="2"/>
</dbReference>
<comment type="cofactor">
    <cofactor evidence="8">
        <name>Zn(2+)</name>
        <dbReference type="ChEBI" id="CHEBI:29105"/>
    </cofactor>
    <text evidence="8">Binds 1 zinc ion per subunit. In the homodimer, two zinc ions are bound between subunits.</text>
</comment>
<proteinExistence type="inferred from homology"/>
<protein>
    <recommendedName>
        <fullName evidence="3 9">Lactoylglutathione lyase</fullName>
        <ecNumber evidence="3 9">4.4.1.5</ecNumber>
    </recommendedName>
    <alternativeName>
        <fullName evidence="9">Glyoxalase I</fullName>
    </alternativeName>
</protein>
<organism evidence="11 12">
    <name type="scientific">Arxiozyma heterogenica</name>
    <dbReference type="NCBI Taxonomy" id="278026"/>
    <lineage>
        <taxon>Eukaryota</taxon>
        <taxon>Fungi</taxon>
        <taxon>Dikarya</taxon>
        <taxon>Ascomycota</taxon>
        <taxon>Saccharomycotina</taxon>
        <taxon>Saccharomycetes</taxon>
        <taxon>Saccharomycetales</taxon>
        <taxon>Saccharomycetaceae</taxon>
        <taxon>Arxiozyma</taxon>
    </lineage>
</organism>
<dbReference type="EMBL" id="JAWIZZ010000073">
    <property type="protein sequence ID" value="KAK5773632.1"/>
    <property type="molecule type" value="Genomic_DNA"/>
</dbReference>
<evidence type="ECO:0000256" key="6">
    <source>
        <dbReference type="ARBA" id="ARBA00023239"/>
    </source>
</evidence>
<evidence type="ECO:0000313" key="12">
    <source>
        <dbReference type="Proteomes" id="UP001306508"/>
    </source>
</evidence>
<evidence type="ECO:0000259" key="10">
    <source>
        <dbReference type="PROSITE" id="PS51819"/>
    </source>
</evidence>
<name>A0AAN7WL53_9SACH</name>
<keyword evidence="5 8" id="KW-0862">Zinc</keyword>
<dbReference type="InterPro" id="IPR018146">
    <property type="entry name" value="Glyoxalase_1_CS"/>
</dbReference>
<dbReference type="InterPro" id="IPR004361">
    <property type="entry name" value="Glyoxalase_1"/>
</dbReference>
<dbReference type="Gene3D" id="3.10.180.10">
    <property type="entry name" value="2,3-Dihydroxybiphenyl 1,2-Dioxygenase, domain 1"/>
    <property type="match status" value="2"/>
</dbReference>
<evidence type="ECO:0000256" key="1">
    <source>
        <dbReference type="ARBA" id="ARBA00005008"/>
    </source>
</evidence>
<comment type="pathway">
    <text evidence="1 9">Secondary metabolite metabolism; methylglyoxal degradation; (R)-lactate from methylglyoxal: step 1/2.</text>
</comment>
<keyword evidence="4 8" id="KW-0479">Metal-binding</keyword>
<feature type="binding site" evidence="8">
    <location>
        <position position="164"/>
    </location>
    <ligand>
        <name>Zn(2+)</name>
        <dbReference type="ChEBI" id="CHEBI:29105"/>
        <note>ligand shared between dimeric partners</note>
    </ligand>
</feature>
<feature type="binding site" evidence="8">
    <location>
        <position position="118"/>
    </location>
    <ligand>
        <name>Zn(2+)</name>
        <dbReference type="ChEBI" id="CHEBI:29105"/>
        <note>ligand shared between dimeric partners</note>
    </ligand>
</feature>
<comment type="similarity">
    <text evidence="2 9">Belongs to the glyoxalase I family.</text>
</comment>
<dbReference type="Pfam" id="PF00903">
    <property type="entry name" value="Glyoxalase"/>
    <property type="match status" value="2"/>
</dbReference>
<dbReference type="SUPFAM" id="SSF54593">
    <property type="entry name" value="Glyoxalase/Bleomycin resistance protein/Dihydroxybiphenyl dioxygenase"/>
    <property type="match status" value="2"/>
</dbReference>
<dbReference type="EC" id="4.4.1.5" evidence="3 9"/>
<dbReference type="GO" id="GO:0004462">
    <property type="term" value="F:lactoylglutathione lyase activity"/>
    <property type="evidence" value="ECO:0007669"/>
    <property type="project" value="UniProtKB-UniRule"/>
</dbReference>
<dbReference type="NCBIfam" id="TIGR00068">
    <property type="entry name" value="glyox_I"/>
    <property type="match status" value="2"/>
</dbReference>
<comment type="catalytic activity">
    <reaction evidence="9">
        <text>(R)-S-lactoylglutathione = methylglyoxal + glutathione</text>
        <dbReference type="Rhea" id="RHEA:19069"/>
        <dbReference type="ChEBI" id="CHEBI:17158"/>
        <dbReference type="ChEBI" id="CHEBI:57474"/>
        <dbReference type="ChEBI" id="CHEBI:57925"/>
        <dbReference type="EC" id="4.4.1.5"/>
    </reaction>
</comment>
<sequence>MSFEKVIEVAQNDPFLKLNHTCLRVKDPKISVSFYEEKFGMKLLNRKDFPDMKFSLYFLTFTNDNNNNKKIIPKDGNGNLNPFSIQGTLELTHNWGTESDPDYKVNNGNIEPYRGYGHVAFTTNDIESECKRLESIGVDFKKKLTDGRQKNIAFVLDPDGYWIELVQYDTSNASNKDLTGYRFNHTMIRVKDPVKSVNFYENVLGMTTLMKSEHANAKFTNYFLGYHKPTDDRLSLEGIIELTHNWGTENDEDFHYHNGNDKPQGYGHICISLKNPAELCKAIEETYGDEITWAPKWNQGKMKNLAFLRDPDGYSIEVVPEDLIL</sequence>
<dbReference type="InterPro" id="IPR037523">
    <property type="entry name" value="VOC_core"/>
</dbReference>
<comment type="function">
    <text evidence="9">Catalyzes the conversion of hemimercaptal, formed from methylglyoxal and glutathione, to S-lactoylglutathione.</text>
</comment>
<dbReference type="CDD" id="cd07233">
    <property type="entry name" value="GlxI_Zn"/>
    <property type="match status" value="2"/>
</dbReference>
<feature type="domain" description="VOC" evidence="10">
    <location>
        <begin position="17"/>
        <end position="168"/>
    </location>
</feature>
<dbReference type="InterPro" id="IPR029068">
    <property type="entry name" value="Glyas_Bleomycin-R_OHBP_Dase"/>
</dbReference>
<evidence type="ECO:0000256" key="7">
    <source>
        <dbReference type="PIRSR" id="PIRSR604361-1"/>
    </source>
</evidence>
<feature type="binding site" evidence="8">
    <location>
        <position position="90"/>
    </location>
    <ligand>
        <name>Zn(2+)</name>
        <dbReference type="ChEBI" id="CHEBI:29105"/>
        <note>ligand shared between dimeric partners</note>
    </ligand>
</feature>
<dbReference type="PROSITE" id="PS00935">
    <property type="entry name" value="GLYOXALASE_I_2"/>
    <property type="match status" value="2"/>
</dbReference>
<evidence type="ECO:0000313" key="11">
    <source>
        <dbReference type="EMBL" id="KAK5773632.1"/>
    </source>
</evidence>
<keyword evidence="12" id="KW-1185">Reference proteome</keyword>
<gene>
    <name evidence="11" type="ORF">RI543_005154</name>
</gene>
<evidence type="ECO:0000256" key="9">
    <source>
        <dbReference type="RuleBase" id="RU361179"/>
    </source>
</evidence>